<dbReference type="OrthoDB" id="2583188at2759"/>
<protein>
    <submittedName>
        <fullName evidence="1">Uncharacterized protein</fullName>
    </submittedName>
</protein>
<proteinExistence type="predicted"/>
<gene>
    <name evidence="1" type="ORF">MCYG_05693</name>
</gene>
<organism evidence="1 2">
    <name type="scientific">Arthroderma otae (strain ATCC MYA-4605 / CBS 113480)</name>
    <name type="common">Microsporum canis</name>
    <dbReference type="NCBI Taxonomy" id="554155"/>
    <lineage>
        <taxon>Eukaryota</taxon>
        <taxon>Fungi</taxon>
        <taxon>Dikarya</taxon>
        <taxon>Ascomycota</taxon>
        <taxon>Pezizomycotina</taxon>
        <taxon>Eurotiomycetes</taxon>
        <taxon>Eurotiomycetidae</taxon>
        <taxon>Onygenales</taxon>
        <taxon>Arthrodermataceae</taxon>
        <taxon>Microsporum</taxon>
    </lineage>
</organism>
<dbReference type="VEuPathDB" id="FungiDB:MCYG_05693"/>
<sequence length="437" mass="49184">MPSPTPSSYVEIASVPEYTNPELVKTPCGNLTITSGELNDSMKPIYPQGNGRSFVIKGSVYYIFETTVRKDAKGEIVGEATNSVALVSDPDVNPIANIAVPINRSMHPFLPLSKNEEELEKDGAIKVILGMPGGLCKPQLDAIGGYIWFEKYIQTCSPQGDLRNTFQGVGLAIAVRNVNTNEVRGERIKHDELLFKASEPAFGAFCSVLVNNFFYVWGKLGEDIYLARVERYEPDNRSAYEYWDGYKFMHDITAAVPVFSGYTSGTVMRSKMFGHMYNWVFIGGTKINRPVVAIGMAREIQGPYIMYDLINSEEIHPMLREVHSVYAHQWAFDEKKGQLLVSWNECDTRNVVAVKLQLAISHQGAFWKDISFVYMPCEIEHDRDGKTIIKILAKEKATVDAVASSICNLTSSWCDELLRARMEARGLLLRRVLKWFF</sequence>
<evidence type="ECO:0000313" key="2">
    <source>
        <dbReference type="Proteomes" id="UP000002035"/>
    </source>
</evidence>
<dbReference type="Proteomes" id="UP000002035">
    <property type="component" value="Unassembled WGS sequence"/>
</dbReference>
<dbReference type="HOGENOM" id="CLU_051198_0_0_1"/>
<keyword evidence="2" id="KW-1185">Reference proteome</keyword>
<reference evidence="2" key="1">
    <citation type="journal article" date="2012" name="MBio">
        <title>Comparative genome analysis of Trichophyton rubrum and related dermatophytes reveals candidate genes involved in infection.</title>
        <authorList>
            <person name="Martinez D.A."/>
            <person name="Oliver B.G."/>
            <person name="Graeser Y."/>
            <person name="Goldberg J.M."/>
            <person name="Li W."/>
            <person name="Martinez-Rossi N.M."/>
            <person name="Monod M."/>
            <person name="Shelest E."/>
            <person name="Barton R.C."/>
            <person name="Birch E."/>
            <person name="Brakhage A.A."/>
            <person name="Chen Z."/>
            <person name="Gurr S.J."/>
            <person name="Heiman D."/>
            <person name="Heitman J."/>
            <person name="Kosti I."/>
            <person name="Rossi A."/>
            <person name="Saif S."/>
            <person name="Samalova M."/>
            <person name="Saunders C.W."/>
            <person name="Shea T."/>
            <person name="Summerbell R.C."/>
            <person name="Xu J."/>
            <person name="Young S."/>
            <person name="Zeng Q."/>
            <person name="Birren B.W."/>
            <person name="Cuomo C.A."/>
            <person name="White T.C."/>
        </authorList>
    </citation>
    <scope>NUCLEOTIDE SEQUENCE [LARGE SCALE GENOMIC DNA]</scope>
    <source>
        <strain evidence="2">ATCC MYA-4605 / CBS 113480</strain>
    </source>
</reference>
<dbReference type="RefSeq" id="XP_002845824.1">
    <property type="nucleotide sequence ID" value="XM_002845778.1"/>
</dbReference>
<accession>C5FSM1</accession>
<dbReference type="EMBL" id="DS995705">
    <property type="protein sequence ID" value="EEQ32874.1"/>
    <property type="molecule type" value="Genomic_DNA"/>
</dbReference>
<dbReference type="eggNOG" id="ENOG502SSZH">
    <property type="taxonomic scope" value="Eukaryota"/>
</dbReference>
<dbReference type="AlphaFoldDB" id="C5FSM1"/>
<evidence type="ECO:0000313" key="1">
    <source>
        <dbReference type="EMBL" id="EEQ32874.1"/>
    </source>
</evidence>
<dbReference type="OMA" id="IQGPYIM"/>
<name>C5FSM1_ARTOC</name>
<dbReference type="GeneID" id="9227235"/>